<keyword evidence="2" id="KW-1185">Reference proteome</keyword>
<gene>
    <name evidence="1" type="ORF">SAMN05444682_115113</name>
</gene>
<evidence type="ECO:0000313" key="2">
    <source>
        <dbReference type="Proteomes" id="UP000198670"/>
    </source>
</evidence>
<dbReference type="RefSeq" id="WP_090632074.1">
    <property type="nucleotide sequence ID" value="NZ_FOQO01000015.1"/>
</dbReference>
<sequence>MMDPYFSRSEVSHSDLCALEEMLYPRPEFGDKQKAFAFGTLLDAMITEPHKVDYYQLSVEGQYSDYPFTKSDFEVAAAMKRACMKDTFAKMLIENADFQSVSTAYEFPIEYGGFEFQLTAGVRCKWDLLVRLWKMGGDIKSTACETQKQFEEACEHFRYYRSRAWYMDIEGTNKDMIIGISKKNQKVFKVPINRGDKLYNHGKSQYQDIAFKYWLYVDGFKQAA</sequence>
<protein>
    <submittedName>
        <fullName evidence="1">Uncharacterized protein</fullName>
    </submittedName>
</protein>
<dbReference type="InterPro" id="IPR011604">
    <property type="entry name" value="PDDEXK-like_dom_sf"/>
</dbReference>
<accession>A0A1I3UXX2</accession>
<dbReference type="EMBL" id="FOQO01000015">
    <property type="protein sequence ID" value="SFJ88058.1"/>
    <property type="molecule type" value="Genomic_DNA"/>
</dbReference>
<dbReference type="AlphaFoldDB" id="A0A1I3UXX2"/>
<dbReference type="OrthoDB" id="792901at2"/>
<proteinExistence type="predicted"/>
<evidence type="ECO:0000313" key="1">
    <source>
        <dbReference type="EMBL" id="SFJ88058.1"/>
    </source>
</evidence>
<dbReference type="STRING" id="1477437.SAMN05444682_115113"/>
<reference evidence="1 2" key="1">
    <citation type="submission" date="2016-10" db="EMBL/GenBank/DDBJ databases">
        <authorList>
            <person name="de Groot N.N."/>
        </authorList>
    </citation>
    <scope>NUCLEOTIDE SEQUENCE [LARGE SCALE GENOMIC DNA]</scope>
    <source>
        <strain evidence="1 2">RK1</strain>
    </source>
</reference>
<name>A0A1I3UXX2_9SPHI</name>
<dbReference type="Proteomes" id="UP000198670">
    <property type="component" value="Unassembled WGS sequence"/>
</dbReference>
<dbReference type="Gene3D" id="3.90.320.10">
    <property type="match status" value="1"/>
</dbReference>
<organism evidence="1 2">
    <name type="scientific">Parapedobacter indicus</name>
    <dbReference type="NCBI Taxonomy" id="1477437"/>
    <lineage>
        <taxon>Bacteria</taxon>
        <taxon>Pseudomonadati</taxon>
        <taxon>Bacteroidota</taxon>
        <taxon>Sphingobacteriia</taxon>
        <taxon>Sphingobacteriales</taxon>
        <taxon>Sphingobacteriaceae</taxon>
        <taxon>Parapedobacter</taxon>
    </lineage>
</organism>